<proteinExistence type="inferred from homology"/>
<evidence type="ECO:0000256" key="5">
    <source>
        <dbReference type="ARBA" id="ARBA00023242"/>
    </source>
</evidence>
<gene>
    <name evidence="8" type="ORF">Amon01_000671900</name>
</gene>
<dbReference type="AlphaFoldDB" id="A0A9W6Z3S4"/>
<dbReference type="Proteomes" id="UP001165063">
    <property type="component" value="Unassembled WGS sequence"/>
</dbReference>
<comment type="similarity">
    <text evidence="2">Belongs to the SNF5 family.</text>
</comment>
<feature type="region of interest" description="Disordered" evidence="7">
    <location>
        <begin position="280"/>
        <end position="341"/>
    </location>
</feature>
<evidence type="ECO:0000256" key="3">
    <source>
        <dbReference type="ARBA" id="ARBA00023015"/>
    </source>
</evidence>
<accession>A0A9W6Z3S4</accession>
<keyword evidence="6" id="KW-0175">Coiled coil</keyword>
<keyword evidence="4" id="KW-0804">Transcription</keyword>
<evidence type="ECO:0000256" key="1">
    <source>
        <dbReference type="ARBA" id="ARBA00004123"/>
    </source>
</evidence>
<dbReference type="PANTHER" id="PTHR10019">
    <property type="entry name" value="SNF5"/>
    <property type="match status" value="1"/>
</dbReference>
<evidence type="ECO:0000256" key="7">
    <source>
        <dbReference type="SAM" id="MobiDB-lite"/>
    </source>
</evidence>
<comment type="subcellular location">
    <subcellularLocation>
        <location evidence="1">Nucleus</location>
    </subcellularLocation>
</comment>
<evidence type="ECO:0000313" key="8">
    <source>
        <dbReference type="EMBL" id="GMG44173.1"/>
    </source>
</evidence>
<keyword evidence="9" id="KW-1185">Reference proteome</keyword>
<dbReference type="GO" id="GO:0006338">
    <property type="term" value="P:chromatin remodeling"/>
    <property type="evidence" value="ECO:0007669"/>
    <property type="project" value="InterPro"/>
</dbReference>
<evidence type="ECO:0000313" key="9">
    <source>
        <dbReference type="Proteomes" id="UP001165063"/>
    </source>
</evidence>
<reference evidence="8" key="1">
    <citation type="submission" date="2023-04" db="EMBL/GenBank/DDBJ databases">
        <title>Ambrosiozyma monospora NBRC 1965.</title>
        <authorList>
            <person name="Ichikawa N."/>
            <person name="Sato H."/>
            <person name="Tonouchi N."/>
        </authorList>
    </citation>
    <scope>NUCLEOTIDE SEQUENCE</scope>
    <source>
        <strain evidence="8">NBRC 1965</strain>
    </source>
</reference>
<organism evidence="8 9">
    <name type="scientific">Ambrosiozyma monospora</name>
    <name type="common">Yeast</name>
    <name type="synonym">Endomycopsis monosporus</name>
    <dbReference type="NCBI Taxonomy" id="43982"/>
    <lineage>
        <taxon>Eukaryota</taxon>
        <taxon>Fungi</taxon>
        <taxon>Dikarya</taxon>
        <taxon>Ascomycota</taxon>
        <taxon>Saccharomycotina</taxon>
        <taxon>Pichiomycetes</taxon>
        <taxon>Pichiales</taxon>
        <taxon>Pichiaceae</taxon>
        <taxon>Ambrosiozyma</taxon>
    </lineage>
</organism>
<evidence type="ECO:0000256" key="4">
    <source>
        <dbReference type="ARBA" id="ARBA00023163"/>
    </source>
</evidence>
<dbReference type="GO" id="GO:0000228">
    <property type="term" value="C:nuclear chromosome"/>
    <property type="evidence" value="ECO:0007669"/>
    <property type="project" value="InterPro"/>
</dbReference>
<dbReference type="Pfam" id="PF04855">
    <property type="entry name" value="SNF5"/>
    <property type="match status" value="1"/>
</dbReference>
<evidence type="ECO:0000256" key="2">
    <source>
        <dbReference type="ARBA" id="ARBA00010239"/>
    </source>
</evidence>
<feature type="coiled-coil region" evidence="6">
    <location>
        <begin position="367"/>
        <end position="399"/>
    </location>
</feature>
<feature type="compositionally biased region" description="Basic residues" evidence="7">
    <location>
        <begin position="288"/>
        <end position="299"/>
    </location>
</feature>
<evidence type="ECO:0000256" key="6">
    <source>
        <dbReference type="SAM" id="Coils"/>
    </source>
</evidence>
<sequence>MWGEGYSGYGNGFTQGKTQLILPKHRKHSKLGSIASGKVKGVVGGTGGAGDDEWYVSKEQLLKQANQLEELVPIRLEFDIDRDGFKLNDTFMWNLNETTITLQQFVVQLMEDYKFDQHHFSSCLEKILHSIKEQLNDYHPMVYNKQNLNPNAKMSDIRFSINLDITIGNNQLLDRFDWDVTNPENSPEEFARVLCSEMSLPGEFLSAISHSIREQCQIFIKSLHLIGYPFDGSLITGGDELKEFIRPQLDSHALIRPRYLLSEYTPALQEISIDTMEKLMKERERESRRKKRGQTRGGRRGGVILPDLHDMPKTLRTPVPSSLLPGGVEITGSSNNGDGGSEEYLEYPISVEIPMRQIKEWEDHKVRQEELKRKAYLEKQLAEQRARELAAQQAAAEMAAANGGMGMGMNGGFGVGGAGAEFGGADGLSFADEEFGVVKSGKVSYKYAYGQKFLVKLKLN</sequence>
<dbReference type="OrthoDB" id="515064at2759"/>
<dbReference type="InterPro" id="IPR006939">
    <property type="entry name" value="SNF5"/>
</dbReference>
<comment type="caution">
    <text evidence="8">The sequence shown here is derived from an EMBL/GenBank/DDBJ whole genome shotgun (WGS) entry which is preliminary data.</text>
</comment>
<dbReference type="EMBL" id="BSXU01004444">
    <property type="protein sequence ID" value="GMG44173.1"/>
    <property type="molecule type" value="Genomic_DNA"/>
</dbReference>
<keyword evidence="3" id="KW-0805">Transcription regulation</keyword>
<keyword evidence="5" id="KW-0539">Nucleus</keyword>
<name>A0A9W6Z3S4_AMBMO</name>
<protein>
    <submittedName>
        <fullName evidence="8">Unnamed protein product</fullName>
    </submittedName>
</protein>